<keyword evidence="2" id="KW-1185">Reference proteome</keyword>
<dbReference type="KEGG" id="rsi:Runsl_0727"/>
<name>A0A7U3ZH88_RUNSL</name>
<dbReference type="AlphaFoldDB" id="A0A7U3ZH88"/>
<sequence length="34" mass="3856">MQQSPTKQEEDSLSKQIKELKAKIGALENKLTKL</sequence>
<evidence type="ECO:0000313" key="1">
    <source>
        <dbReference type="EMBL" id="AEI47168.1"/>
    </source>
</evidence>
<protein>
    <submittedName>
        <fullName evidence="1">Uncharacterized protein</fullName>
    </submittedName>
</protein>
<organism evidence="1 2">
    <name type="scientific">Runella slithyformis (strain ATCC 29530 / DSM 19594 / LMG 11500 / NCIMB 11436 / LSU 4)</name>
    <dbReference type="NCBI Taxonomy" id="761193"/>
    <lineage>
        <taxon>Bacteria</taxon>
        <taxon>Pseudomonadati</taxon>
        <taxon>Bacteroidota</taxon>
        <taxon>Cytophagia</taxon>
        <taxon>Cytophagales</taxon>
        <taxon>Spirosomataceae</taxon>
        <taxon>Runella</taxon>
    </lineage>
</organism>
<dbReference type="Proteomes" id="UP000000493">
    <property type="component" value="Chromosome"/>
</dbReference>
<accession>A0A7U3ZH88</accession>
<reference evidence="2" key="1">
    <citation type="submission" date="2011-06" db="EMBL/GenBank/DDBJ databases">
        <title>The complete genome of chromosome of Runella slithyformis DSM 19594.</title>
        <authorList>
            <consortium name="US DOE Joint Genome Institute (JGI-PGF)"/>
            <person name="Lucas S."/>
            <person name="Han J."/>
            <person name="Lapidus A."/>
            <person name="Bruce D."/>
            <person name="Goodwin L."/>
            <person name="Pitluck S."/>
            <person name="Peters L."/>
            <person name="Kyrpides N."/>
            <person name="Mavromatis K."/>
            <person name="Ivanova N."/>
            <person name="Ovchinnikova G."/>
            <person name="Zhang X."/>
            <person name="Misra M."/>
            <person name="Detter J.C."/>
            <person name="Tapia R."/>
            <person name="Han C."/>
            <person name="Land M."/>
            <person name="Hauser L."/>
            <person name="Markowitz V."/>
            <person name="Cheng J.-F."/>
            <person name="Hugenholtz P."/>
            <person name="Woyke T."/>
            <person name="Wu D."/>
            <person name="Tindall B."/>
            <person name="Faehrich R."/>
            <person name="Brambilla E."/>
            <person name="Klenk H.-P."/>
            <person name="Eisen J.A."/>
        </authorList>
    </citation>
    <scope>NUCLEOTIDE SEQUENCE [LARGE SCALE GENOMIC DNA]</scope>
    <source>
        <strain evidence="2">ATCC 29530 / DSM 19594 / LMG 11500 / NCIMB 11436 / LSU 4</strain>
    </source>
</reference>
<dbReference type="EMBL" id="CP002859">
    <property type="protein sequence ID" value="AEI47168.1"/>
    <property type="molecule type" value="Genomic_DNA"/>
</dbReference>
<gene>
    <name evidence="1" type="ordered locus">Runsl_0727</name>
</gene>
<proteinExistence type="predicted"/>
<reference evidence="1 2" key="2">
    <citation type="journal article" date="2012" name="Stand. Genomic Sci.">
        <title>Complete genome sequence of the aquatic bacterium Runella slithyformis type strain (LSU 4(T)).</title>
        <authorList>
            <person name="Copeland A."/>
            <person name="Zhang X."/>
            <person name="Misra M."/>
            <person name="Lapidus A."/>
            <person name="Nolan M."/>
            <person name="Lucas S."/>
            <person name="Deshpande S."/>
            <person name="Cheng J.F."/>
            <person name="Tapia R."/>
            <person name="Goodwin L.A."/>
            <person name="Pitluck S."/>
            <person name="Liolios K."/>
            <person name="Pagani I."/>
            <person name="Ivanova N."/>
            <person name="Mikhailova N."/>
            <person name="Pati A."/>
            <person name="Chen A."/>
            <person name="Palaniappan K."/>
            <person name="Land M."/>
            <person name="Hauser L."/>
            <person name="Pan C."/>
            <person name="Jeffries C.D."/>
            <person name="Detter J.C."/>
            <person name="Brambilla E.M."/>
            <person name="Rohde M."/>
            <person name="Djao O.D."/>
            <person name="Goker M."/>
            <person name="Sikorski J."/>
            <person name="Tindall B.J."/>
            <person name="Woyke T."/>
            <person name="Bristow J."/>
            <person name="Eisen J.A."/>
            <person name="Markowitz V."/>
            <person name="Hugenholtz P."/>
            <person name="Kyrpides N.C."/>
            <person name="Klenk H.P."/>
            <person name="Mavromatis K."/>
        </authorList>
    </citation>
    <scope>NUCLEOTIDE SEQUENCE [LARGE SCALE GENOMIC DNA]</scope>
    <source>
        <strain evidence="2">ATCC 29530 / DSM 19594 / LMG 11500 / NCIMB 11436 / LSU 4</strain>
    </source>
</reference>
<evidence type="ECO:0000313" key="2">
    <source>
        <dbReference type="Proteomes" id="UP000000493"/>
    </source>
</evidence>